<feature type="region of interest" description="Disordered" evidence="9">
    <location>
        <begin position="211"/>
        <end position="236"/>
    </location>
</feature>
<keyword evidence="5 8" id="KW-0653">Protein transport</keyword>
<feature type="transmembrane region" description="Helical" evidence="10">
    <location>
        <begin position="164"/>
        <end position="183"/>
    </location>
</feature>
<evidence type="ECO:0000256" key="6">
    <source>
        <dbReference type="ARBA" id="ARBA00022989"/>
    </source>
</evidence>
<dbReference type="GO" id="GO:0005886">
    <property type="term" value="C:plasma membrane"/>
    <property type="evidence" value="ECO:0007669"/>
    <property type="project" value="UniProtKB-SubCell"/>
</dbReference>
<dbReference type="InterPro" id="IPR002898">
    <property type="entry name" value="MotA_ExbB_proton_chnl"/>
</dbReference>
<evidence type="ECO:0000256" key="9">
    <source>
        <dbReference type="SAM" id="MobiDB-lite"/>
    </source>
</evidence>
<dbReference type="PANTHER" id="PTHR30625:SF15">
    <property type="entry name" value="BIOPOLYMER TRANSPORT PROTEIN EXBB"/>
    <property type="match status" value="1"/>
</dbReference>
<comment type="similarity">
    <text evidence="8">Belongs to the exbB/tolQ family.</text>
</comment>
<keyword evidence="7 10" id="KW-0472">Membrane</keyword>
<evidence type="ECO:0000256" key="5">
    <source>
        <dbReference type="ARBA" id="ARBA00022927"/>
    </source>
</evidence>
<feature type="transmembrane region" description="Helical" evidence="10">
    <location>
        <begin position="117"/>
        <end position="144"/>
    </location>
</feature>
<evidence type="ECO:0000313" key="12">
    <source>
        <dbReference type="EMBL" id="AGC71818.1"/>
    </source>
</evidence>
<comment type="subcellular location">
    <subcellularLocation>
        <location evidence="1">Cell membrane</location>
        <topology evidence="1">Multi-pass membrane protein</topology>
    </subcellularLocation>
    <subcellularLocation>
        <location evidence="8">Membrane</location>
        <topology evidence="8">Multi-pass membrane protein</topology>
    </subcellularLocation>
</comment>
<keyword evidence="4 10" id="KW-0812">Transmembrane</keyword>
<keyword evidence="3" id="KW-1003">Cell membrane</keyword>
<keyword evidence="6 10" id="KW-1133">Transmembrane helix</keyword>
<evidence type="ECO:0000256" key="4">
    <source>
        <dbReference type="ARBA" id="ARBA00022692"/>
    </source>
</evidence>
<evidence type="ECO:0000256" key="1">
    <source>
        <dbReference type="ARBA" id="ARBA00004651"/>
    </source>
</evidence>
<feature type="domain" description="MotA/TolQ/ExbB proton channel" evidence="11">
    <location>
        <begin position="71"/>
        <end position="192"/>
    </location>
</feature>
<dbReference type="GO" id="GO:0017038">
    <property type="term" value="P:protein import"/>
    <property type="evidence" value="ECO:0007669"/>
    <property type="project" value="TreeGrafter"/>
</dbReference>
<feature type="transmembrane region" description="Helical" evidence="10">
    <location>
        <begin position="12"/>
        <end position="30"/>
    </location>
</feature>
<dbReference type="Pfam" id="PF01618">
    <property type="entry name" value="MotA_ExbB"/>
    <property type="match status" value="1"/>
</dbReference>
<dbReference type="AlphaFoldDB" id="L7VXK9"/>
<evidence type="ECO:0000256" key="8">
    <source>
        <dbReference type="RuleBase" id="RU004057"/>
    </source>
</evidence>
<keyword evidence="2 8" id="KW-0813">Transport</keyword>
<evidence type="ECO:0000256" key="7">
    <source>
        <dbReference type="ARBA" id="ARBA00023136"/>
    </source>
</evidence>
<accession>L7VXK9</accession>
<reference evidence="12" key="1">
    <citation type="submission" date="2012-09" db="EMBL/GenBank/DDBJ databases">
        <title>Metagenomic Characterization of a Microbial Community in Wastewater Detects High Levels of Antibiotic Resistance.</title>
        <authorList>
            <person name="Abrams M."/>
            <person name="Caldwell A."/>
            <person name="Vandaei E."/>
            <person name="Lee W."/>
            <person name="Perrott J."/>
            <person name="Khan S.Y."/>
            <person name="Ta J."/>
            <person name="Romero D."/>
            <person name="Nguyen V."/>
            <person name="Pourmand N."/>
            <person name="Ouverney C.C."/>
        </authorList>
    </citation>
    <scope>NUCLEOTIDE SEQUENCE</scope>
</reference>
<evidence type="ECO:0000256" key="10">
    <source>
        <dbReference type="SAM" id="Phobius"/>
    </source>
</evidence>
<protein>
    <submittedName>
        <fullName evidence="12">MotA/TolQ/ExbB proton channel family protein</fullName>
    </submittedName>
</protein>
<proteinExistence type="inferred from homology"/>
<name>L7VXK9_9BACT</name>
<dbReference type="EMBL" id="JX649883">
    <property type="protein sequence ID" value="AGC71818.1"/>
    <property type="molecule type" value="Genomic_DNA"/>
</dbReference>
<sequence>MQQLKEFFEQGGFFMYVNLLCSVIVVALIVDRALFFLGKGAVNARAFLEQLRKLLSAGQLEKAQRASQSSDAPVAMVARAGLAKLKNGEAAVSTAIEEALTDATPELKKRIAVLWSLANIATLLGLLGTINGLIGGFAAIGKAAADQRSTILATRISEAMNNTWLGLAIAALCMIGHLFLSAASKNKQQELESFALRLENMLFDVIANPPAPAVEKEGRGDRKSRRARDVEDEDND</sequence>
<organism evidence="12">
    <name type="scientific">uncultured bacterium A1Q1_fos_1807</name>
    <dbReference type="NCBI Taxonomy" id="1256552"/>
    <lineage>
        <taxon>Bacteria</taxon>
        <taxon>environmental samples</taxon>
    </lineage>
</organism>
<dbReference type="InterPro" id="IPR050790">
    <property type="entry name" value="ExbB/TolQ_transport"/>
</dbReference>
<evidence type="ECO:0000259" key="11">
    <source>
        <dbReference type="Pfam" id="PF01618"/>
    </source>
</evidence>
<evidence type="ECO:0000256" key="3">
    <source>
        <dbReference type="ARBA" id="ARBA00022475"/>
    </source>
</evidence>
<evidence type="ECO:0000256" key="2">
    <source>
        <dbReference type="ARBA" id="ARBA00022448"/>
    </source>
</evidence>
<dbReference type="PANTHER" id="PTHR30625">
    <property type="entry name" value="PROTEIN TOLQ"/>
    <property type="match status" value="1"/>
</dbReference>